<keyword evidence="4" id="KW-0004">4Fe-4S</keyword>
<evidence type="ECO:0000256" key="3">
    <source>
        <dbReference type="ARBA" id="ARBA00006804"/>
    </source>
</evidence>
<dbReference type="InterPro" id="IPR007197">
    <property type="entry name" value="rSAM"/>
</dbReference>
<dbReference type="SFLD" id="SFLDS00029">
    <property type="entry name" value="Radical_SAM"/>
    <property type="match status" value="1"/>
</dbReference>
<dbReference type="EMBL" id="NCQP01000002">
    <property type="protein sequence ID" value="OWJ55237.1"/>
    <property type="molecule type" value="Genomic_DNA"/>
</dbReference>
<keyword evidence="8" id="KW-0411">Iron-sulfur</keyword>
<evidence type="ECO:0000256" key="9">
    <source>
        <dbReference type="ARBA" id="ARBA00023231"/>
    </source>
</evidence>
<dbReference type="STRING" id="1273541.Pyrde_1602"/>
<keyword evidence="6" id="KW-0479">Metal-binding</keyword>
<evidence type="ECO:0000256" key="7">
    <source>
        <dbReference type="ARBA" id="ARBA00023004"/>
    </source>
</evidence>
<proteinExistence type="inferred from homology"/>
<dbReference type="KEGG" id="pdl:Pyrde_1602"/>
<comment type="pathway">
    <text evidence="2">Cofactor biosynthesis; Fe-Mo cofactor biosynthesis.</text>
</comment>
<sequence>MSKEAEIRGFDPVKLADLIEQRVLQGTRRKYYRFRGSRFYGGSAVGDVVGCNLRCAFCWTGRPRDDLRIGFFVHPLEAYKRLESIAKAHGYRYVRLSGGEPTIGFKHLVKLLDHFESTSDRLFILETNGILIGARREYARTLARYNRLHVRISIKACSPELFTKLTGAMPRAFEYPLNAVKHLADYGLSFHVALFAAFGSEKCWAQLIEELVELAGPDIVENIEVEPLVLYSPAKRRLKLLGLKPRFYYEPK</sequence>
<accession>A0A0P0N5R7</accession>
<keyword evidence="10" id="KW-0456">Lyase</keyword>
<evidence type="ECO:0000256" key="6">
    <source>
        <dbReference type="ARBA" id="ARBA00022723"/>
    </source>
</evidence>
<evidence type="ECO:0000256" key="5">
    <source>
        <dbReference type="ARBA" id="ARBA00022691"/>
    </source>
</evidence>
<dbReference type="RefSeq" id="WP_055410894.1">
    <property type="nucleotide sequence ID" value="NZ_CP013011.1"/>
</dbReference>
<keyword evidence="15" id="KW-1185">Reference proteome</keyword>
<dbReference type="PROSITE" id="PS51918">
    <property type="entry name" value="RADICAL_SAM"/>
    <property type="match status" value="1"/>
</dbReference>
<dbReference type="OrthoDB" id="5620at2157"/>
<evidence type="ECO:0000256" key="10">
    <source>
        <dbReference type="ARBA" id="ARBA00023239"/>
    </source>
</evidence>
<dbReference type="GO" id="GO:0051539">
    <property type="term" value="F:4 iron, 4 sulfur cluster binding"/>
    <property type="evidence" value="ECO:0007669"/>
    <property type="project" value="UniProtKB-KW"/>
</dbReference>
<evidence type="ECO:0000256" key="4">
    <source>
        <dbReference type="ARBA" id="ARBA00022485"/>
    </source>
</evidence>
<dbReference type="GeneID" id="26099941"/>
<keyword evidence="5" id="KW-0949">S-adenosyl-L-methionine</keyword>
<dbReference type="AlphaFoldDB" id="A0A0P0N5R7"/>
<dbReference type="GO" id="GO:0016829">
    <property type="term" value="F:lyase activity"/>
    <property type="evidence" value="ECO:0007669"/>
    <property type="project" value="UniProtKB-KW"/>
</dbReference>
<protein>
    <submittedName>
        <fullName evidence="12">Putative Fe-S oxidoreductase</fullName>
    </submittedName>
</protein>
<dbReference type="CDD" id="cd01335">
    <property type="entry name" value="Radical_SAM"/>
    <property type="match status" value="1"/>
</dbReference>
<dbReference type="Proteomes" id="UP000196694">
    <property type="component" value="Unassembled WGS sequence"/>
</dbReference>
<evidence type="ECO:0000313" key="14">
    <source>
        <dbReference type="Proteomes" id="UP000058613"/>
    </source>
</evidence>
<evidence type="ECO:0000256" key="2">
    <source>
        <dbReference type="ARBA" id="ARBA00005155"/>
    </source>
</evidence>
<keyword evidence="9" id="KW-0535">Nitrogen fixation</keyword>
<dbReference type="Pfam" id="PF04055">
    <property type="entry name" value="Radical_SAM"/>
    <property type="match status" value="1"/>
</dbReference>
<dbReference type="PANTHER" id="PTHR43787">
    <property type="entry name" value="FEMO COFACTOR BIOSYNTHESIS PROTEIN NIFB-RELATED"/>
    <property type="match status" value="1"/>
</dbReference>
<dbReference type="EMBL" id="CP013011">
    <property type="protein sequence ID" value="ALL01645.1"/>
    <property type="molecule type" value="Genomic_DNA"/>
</dbReference>
<organism evidence="12 14">
    <name type="scientific">Pyrodictium delaneyi</name>
    <dbReference type="NCBI Taxonomy" id="1273541"/>
    <lineage>
        <taxon>Archaea</taxon>
        <taxon>Thermoproteota</taxon>
        <taxon>Thermoprotei</taxon>
        <taxon>Desulfurococcales</taxon>
        <taxon>Pyrodictiaceae</taxon>
        <taxon>Pyrodictium</taxon>
    </lineage>
</organism>
<dbReference type="GO" id="GO:0046872">
    <property type="term" value="F:metal ion binding"/>
    <property type="evidence" value="ECO:0007669"/>
    <property type="project" value="UniProtKB-KW"/>
</dbReference>
<reference evidence="12 14" key="1">
    <citation type="submission" date="2015-10" db="EMBL/GenBank/DDBJ databases">
        <title>Complete genome sequence of hyperthermophilic archaeon Pyrodictium delaneyi Su06.</title>
        <authorList>
            <person name="Jung J.-H."/>
            <person name="Lin J."/>
            <person name="Holden J.F."/>
            <person name="Park C.-S."/>
        </authorList>
    </citation>
    <scope>NUCLEOTIDE SEQUENCE [LARGE SCALE GENOMIC DNA]</scope>
    <source>
        <strain evidence="12 14">Su06</strain>
    </source>
</reference>
<feature type="domain" description="Radical SAM core" evidence="11">
    <location>
        <begin position="33"/>
        <end position="252"/>
    </location>
</feature>
<dbReference type="SFLD" id="SFLDG01067">
    <property type="entry name" value="SPASM/twitch_domain_containing"/>
    <property type="match status" value="1"/>
</dbReference>
<reference evidence="13 15" key="2">
    <citation type="submission" date="2017-05" db="EMBL/GenBank/DDBJ databases">
        <title>The draft genome of the hyperthermophilic archaeon 'Pyrodictium delaneyi strain Hulk', an iron and nitrate reducer, reveals the capacity for sulfate reduction.</title>
        <authorList>
            <person name="Demey L.M."/>
            <person name="Miller C."/>
            <person name="Manzella M."/>
            <person name="Reguera G."/>
            <person name="Kashefi K."/>
        </authorList>
    </citation>
    <scope>NUCLEOTIDE SEQUENCE [LARGE SCALE GENOMIC DNA]</scope>
    <source>
        <strain evidence="13 15">Hulk</strain>
    </source>
</reference>
<evidence type="ECO:0000256" key="8">
    <source>
        <dbReference type="ARBA" id="ARBA00023014"/>
    </source>
</evidence>
<dbReference type="InterPro" id="IPR013785">
    <property type="entry name" value="Aldolase_TIM"/>
</dbReference>
<evidence type="ECO:0000259" key="11">
    <source>
        <dbReference type="PROSITE" id="PS51918"/>
    </source>
</evidence>
<name>A0A0P0N5R7_9CREN</name>
<dbReference type="Gene3D" id="3.20.20.70">
    <property type="entry name" value="Aldolase class I"/>
    <property type="match status" value="1"/>
</dbReference>
<evidence type="ECO:0000313" key="15">
    <source>
        <dbReference type="Proteomes" id="UP000196694"/>
    </source>
</evidence>
<evidence type="ECO:0000313" key="13">
    <source>
        <dbReference type="EMBL" id="OWJ55237.1"/>
    </source>
</evidence>
<comment type="similarity">
    <text evidence="3">Belongs to the radical SAM superfamily. NifB family.</text>
</comment>
<dbReference type="Proteomes" id="UP000058613">
    <property type="component" value="Chromosome"/>
</dbReference>
<dbReference type="InterPro" id="IPR058240">
    <property type="entry name" value="rSAM_sf"/>
</dbReference>
<gene>
    <name evidence="13" type="ORF">Pdsh_05410</name>
    <name evidence="12" type="ORF">Pyrde_1602</name>
</gene>
<evidence type="ECO:0000256" key="1">
    <source>
        <dbReference type="ARBA" id="ARBA00001966"/>
    </source>
</evidence>
<dbReference type="PANTHER" id="PTHR43787:SF13">
    <property type="entry name" value="FEMO COFACTOR BIOSYNTHESIS PROTEIN NIFB"/>
    <property type="match status" value="1"/>
</dbReference>
<keyword evidence="7" id="KW-0408">Iron</keyword>
<comment type="cofactor">
    <cofactor evidence="1">
        <name>[4Fe-4S] cluster</name>
        <dbReference type="ChEBI" id="CHEBI:49883"/>
    </cofactor>
</comment>
<evidence type="ECO:0000313" key="12">
    <source>
        <dbReference type="EMBL" id="ALL01645.1"/>
    </source>
</evidence>
<dbReference type="SUPFAM" id="SSF102114">
    <property type="entry name" value="Radical SAM enzymes"/>
    <property type="match status" value="1"/>
</dbReference>